<comment type="pathway">
    <text evidence="3 4">Cofactor biosynthesis; coenzyme A biosynthesis; CoA from (R)-pantothenate: step 3/5.</text>
</comment>
<evidence type="ECO:0000259" key="5">
    <source>
        <dbReference type="Pfam" id="PF02441"/>
    </source>
</evidence>
<comment type="function">
    <text evidence="4">Catalyzes two steps in the biosynthesis of coenzyme A. In the first step cysteine is conjugated to 4'-phosphopantothenate to form 4-phosphopantothenoylcysteine, in the latter compound is decarboxylated to form 4'-phosphopantotheine.</text>
</comment>
<dbReference type="InterPro" id="IPR007085">
    <property type="entry name" value="DNA/pantothenate-metab_flavo_C"/>
</dbReference>
<dbReference type="InterPro" id="IPR003382">
    <property type="entry name" value="Flavoprotein"/>
</dbReference>
<name>A0A512H5Y4_9PROT</name>
<feature type="binding site" evidence="3">
    <location>
        <position position="289"/>
    </location>
    <ligand>
        <name>CTP</name>
        <dbReference type="ChEBI" id="CHEBI:37563"/>
    </ligand>
</feature>
<dbReference type="GO" id="GO:0004632">
    <property type="term" value="F:phosphopantothenate--cysteine ligase activity"/>
    <property type="evidence" value="ECO:0007669"/>
    <property type="project" value="UniProtKB-UniRule"/>
</dbReference>
<dbReference type="Pfam" id="PF02441">
    <property type="entry name" value="Flavoprotein"/>
    <property type="match status" value="1"/>
</dbReference>
<dbReference type="Gene3D" id="3.40.50.1950">
    <property type="entry name" value="Flavin prenyltransferase-like"/>
    <property type="match status" value="1"/>
</dbReference>
<feature type="binding site" evidence="3">
    <location>
        <position position="340"/>
    </location>
    <ligand>
        <name>CTP</name>
        <dbReference type="ChEBI" id="CHEBI:37563"/>
    </ligand>
</feature>
<evidence type="ECO:0000313" key="8">
    <source>
        <dbReference type="Proteomes" id="UP000321567"/>
    </source>
</evidence>
<keyword evidence="1 3" id="KW-0210">Decarboxylase</keyword>
<dbReference type="GO" id="GO:0004633">
    <property type="term" value="F:phosphopantothenoylcysteine decarboxylase activity"/>
    <property type="evidence" value="ECO:0007669"/>
    <property type="project" value="UniProtKB-UniRule"/>
</dbReference>
<dbReference type="EMBL" id="BJZO01000019">
    <property type="protein sequence ID" value="GEO80886.1"/>
    <property type="molecule type" value="Genomic_DNA"/>
</dbReference>
<comment type="cofactor">
    <cofactor evidence="3">
        <name>Mg(2+)</name>
        <dbReference type="ChEBI" id="CHEBI:18420"/>
    </cofactor>
</comment>
<comment type="caution">
    <text evidence="7">The sequence shown here is derived from an EMBL/GenBank/DDBJ whole genome shotgun (WGS) entry which is preliminary data.</text>
</comment>
<feature type="binding site" evidence="3">
    <location>
        <position position="354"/>
    </location>
    <ligand>
        <name>CTP</name>
        <dbReference type="ChEBI" id="CHEBI:37563"/>
    </ligand>
</feature>
<comment type="similarity">
    <text evidence="3 4">In the C-terminal section; belongs to the PPC synthetase family.</text>
</comment>
<dbReference type="GO" id="GO:0010181">
    <property type="term" value="F:FMN binding"/>
    <property type="evidence" value="ECO:0007669"/>
    <property type="project" value="UniProtKB-UniRule"/>
</dbReference>
<keyword evidence="3 4" id="KW-0436">Ligase</keyword>
<evidence type="ECO:0000313" key="7">
    <source>
        <dbReference type="EMBL" id="GEO80886.1"/>
    </source>
</evidence>
<keyword evidence="2 3" id="KW-0456">Lyase</keyword>
<feature type="domain" description="Flavoprotein" evidence="5">
    <location>
        <begin position="5"/>
        <end position="174"/>
    </location>
</feature>
<accession>A0A512H5Y4</accession>
<evidence type="ECO:0000256" key="3">
    <source>
        <dbReference type="HAMAP-Rule" id="MF_02225"/>
    </source>
</evidence>
<feature type="region of interest" description="Phosphopantothenoylcysteine decarboxylase" evidence="3">
    <location>
        <begin position="1"/>
        <end position="201"/>
    </location>
</feature>
<comment type="similarity">
    <text evidence="3 4">In the N-terminal section; belongs to the HFCD (homo-oligomeric flavin containing Cys decarboxylase) superfamily.</text>
</comment>
<reference evidence="7 8" key="1">
    <citation type="submission" date="2019-07" db="EMBL/GenBank/DDBJ databases">
        <title>Whole genome shotgun sequence of Rhodospirillum oryzae NBRC 107573.</title>
        <authorList>
            <person name="Hosoyama A."/>
            <person name="Uohara A."/>
            <person name="Ohji S."/>
            <person name="Ichikawa N."/>
        </authorList>
    </citation>
    <scope>NUCLEOTIDE SEQUENCE [LARGE SCALE GENOMIC DNA]</scope>
    <source>
        <strain evidence="7 8">NBRC 107573</strain>
    </source>
</reference>
<dbReference type="AlphaFoldDB" id="A0A512H5Y4"/>
<dbReference type="GO" id="GO:0015941">
    <property type="term" value="P:pantothenate catabolic process"/>
    <property type="evidence" value="ECO:0007669"/>
    <property type="project" value="InterPro"/>
</dbReference>
<proteinExistence type="inferred from homology"/>
<dbReference type="PANTHER" id="PTHR14359:SF6">
    <property type="entry name" value="PHOSPHOPANTOTHENOYLCYSTEINE DECARBOXYLASE"/>
    <property type="match status" value="1"/>
</dbReference>
<comment type="function">
    <text evidence="3">Catalyzes two sequential steps in the biosynthesis of coenzyme A. In the first step cysteine is conjugated to 4'-phosphopantothenate to form 4-phosphopantothenoylcysteine. In the second step the latter compound is decarboxylated to form 4'-phosphopantotheine.</text>
</comment>
<dbReference type="EC" id="4.1.1.36" evidence="3"/>
<feature type="region of interest" description="Phosphopantothenate--cysteine ligase" evidence="3">
    <location>
        <begin position="202"/>
        <end position="428"/>
    </location>
</feature>
<dbReference type="InterPro" id="IPR036551">
    <property type="entry name" value="Flavin_trans-like"/>
</dbReference>
<keyword evidence="3 4" id="KW-0285">Flavoprotein</keyword>
<dbReference type="GO" id="GO:0046872">
    <property type="term" value="F:metal ion binding"/>
    <property type="evidence" value="ECO:0007669"/>
    <property type="project" value="UniProtKB-KW"/>
</dbReference>
<dbReference type="GO" id="GO:0015937">
    <property type="term" value="P:coenzyme A biosynthetic process"/>
    <property type="evidence" value="ECO:0007669"/>
    <property type="project" value="UniProtKB-UniRule"/>
</dbReference>
<dbReference type="Proteomes" id="UP000321567">
    <property type="component" value="Unassembled WGS sequence"/>
</dbReference>
<dbReference type="Pfam" id="PF04127">
    <property type="entry name" value="DFP"/>
    <property type="match status" value="1"/>
</dbReference>
<evidence type="ECO:0000259" key="6">
    <source>
        <dbReference type="Pfam" id="PF04127"/>
    </source>
</evidence>
<comment type="catalytic activity">
    <reaction evidence="3 4">
        <text>(R)-4'-phosphopantothenate + L-cysteine + CTP = N-[(R)-4-phosphopantothenoyl]-L-cysteine + CMP + diphosphate + H(+)</text>
        <dbReference type="Rhea" id="RHEA:19397"/>
        <dbReference type="ChEBI" id="CHEBI:10986"/>
        <dbReference type="ChEBI" id="CHEBI:15378"/>
        <dbReference type="ChEBI" id="CHEBI:33019"/>
        <dbReference type="ChEBI" id="CHEBI:35235"/>
        <dbReference type="ChEBI" id="CHEBI:37563"/>
        <dbReference type="ChEBI" id="CHEBI:59458"/>
        <dbReference type="ChEBI" id="CHEBI:60377"/>
        <dbReference type="EC" id="6.3.2.5"/>
    </reaction>
</comment>
<dbReference type="InterPro" id="IPR035929">
    <property type="entry name" value="CoaB-like_sf"/>
</dbReference>
<dbReference type="PANTHER" id="PTHR14359">
    <property type="entry name" value="HOMO-OLIGOMERIC FLAVIN CONTAINING CYS DECARBOXYLASE FAMILY"/>
    <property type="match status" value="1"/>
</dbReference>
<feature type="binding site" evidence="3">
    <location>
        <begin position="320"/>
        <end position="323"/>
    </location>
    <ligand>
        <name>CTP</name>
        <dbReference type="ChEBI" id="CHEBI:37563"/>
    </ligand>
</feature>
<evidence type="ECO:0000256" key="2">
    <source>
        <dbReference type="ARBA" id="ARBA00023239"/>
    </source>
</evidence>
<gene>
    <name evidence="3" type="primary">coaBC</name>
    <name evidence="7" type="ORF">ROR02_10170</name>
</gene>
<dbReference type="NCBIfam" id="TIGR00521">
    <property type="entry name" value="coaBC_dfp"/>
    <property type="match status" value="1"/>
</dbReference>
<feature type="active site" description="Proton donor" evidence="3">
    <location>
        <position position="156"/>
    </location>
</feature>
<dbReference type="Gene3D" id="3.40.50.10300">
    <property type="entry name" value="CoaB-like"/>
    <property type="match status" value="1"/>
</dbReference>
<keyword evidence="3" id="KW-0460">Magnesium</keyword>
<feature type="domain" description="DNA/pantothenate metabolism flavoprotein C-terminal" evidence="6">
    <location>
        <begin position="198"/>
        <end position="416"/>
    </location>
</feature>
<comment type="caution">
    <text evidence="3">Lacks conserved residue(s) required for the propagation of feature annotation.</text>
</comment>
<evidence type="ECO:0000256" key="1">
    <source>
        <dbReference type="ARBA" id="ARBA00022793"/>
    </source>
</evidence>
<dbReference type="HAMAP" id="MF_02225">
    <property type="entry name" value="CoaBC"/>
    <property type="match status" value="1"/>
</dbReference>
<keyword evidence="3" id="KW-0479">Metal-binding</keyword>
<keyword evidence="3 4" id="KW-0288">FMN</keyword>
<sequence>MNGSRILLIVAGGIAAYKSLELIRRLRDRGAQVRCVLTPAATHFVTPLSVAALSGHPVHEALFDPQTEAAMGHIRLSRESDLIVVAPATADLLARMATGQANDLASAVLLAATAPILIAPSMNPQMWAHPATQANLATLESRGVIRVGPGTGDTACGEEGQGRMAEVPVLIEAIATALAANEARAGSQGDPEQAAPLCGRHALVTSGPTHEPIDPVRYIANHSSGRQGHAIAAALARLGARVTLVSGPVTLADPEGVSVVRVTTAREMLAACQAALPADIAVCAAAVADWSVAAPASQKLKKAEGPTPVPAPVLTLEPNPDILATLAAPGPRRPSLVVGFAAETEAVVDHATVKRRRKGCDWIVANDVSAQGNGGRGDTFGGRQNTVHLITSSGCEDWPTMDKEAVAARLATRIARILADPFVRKVGP</sequence>
<comment type="cofactor">
    <cofactor evidence="3">
        <name>FMN</name>
        <dbReference type="ChEBI" id="CHEBI:58210"/>
    </cofactor>
    <text evidence="3">Binds 1 FMN per subunit.</text>
</comment>
<dbReference type="GO" id="GO:0071513">
    <property type="term" value="C:phosphopantothenoylcysteine decarboxylase complex"/>
    <property type="evidence" value="ECO:0007669"/>
    <property type="project" value="TreeGrafter"/>
</dbReference>
<keyword evidence="8" id="KW-1185">Reference proteome</keyword>
<feature type="binding site" evidence="3">
    <location>
        <position position="299"/>
    </location>
    <ligand>
        <name>CTP</name>
        <dbReference type="ChEBI" id="CHEBI:37563"/>
    </ligand>
</feature>
<keyword evidence="3" id="KW-0511">Multifunctional enzyme</keyword>
<feature type="binding site" evidence="3">
    <location>
        <position position="358"/>
    </location>
    <ligand>
        <name>CTP</name>
        <dbReference type="ChEBI" id="CHEBI:37563"/>
    </ligand>
</feature>
<comment type="pathway">
    <text evidence="3 4">Cofactor biosynthesis; coenzyme A biosynthesis; CoA from (R)-pantothenate: step 2/5.</text>
</comment>
<dbReference type="UniPathway" id="UPA00241">
    <property type="reaction ID" value="UER00353"/>
</dbReference>
<comment type="catalytic activity">
    <reaction evidence="3 4">
        <text>N-[(R)-4-phosphopantothenoyl]-L-cysteine + H(+) = (R)-4'-phosphopantetheine + CO2</text>
        <dbReference type="Rhea" id="RHEA:16793"/>
        <dbReference type="ChEBI" id="CHEBI:15378"/>
        <dbReference type="ChEBI" id="CHEBI:16526"/>
        <dbReference type="ChEBI" id="CHEBI:59458"/>
        <dbReference type="ChEBI" id="CHEBI:61723"/>
        <dbReference type="EC" id="4.1.1.36"/>
    </reaction>
</comment>
<dbReference type="EC" id="6.3.2.5" evidence="3"/>
<dbReference type="InterPro" id="IPR005252">
    <property type="entry name" value="CoaBC"/>
</dbReference>
<protein>
    <recommendedName>
        <fullName evidence="3">Coenzyme A biosynthesis bifunctional protein CoaBC</fullName>
    </recommendedName>
    <alternativeName>
        <fullName evidence="3">DNA/pantothenate metabolism flavoprotein</fullName>
    </alternativeName>
    <alternativeName>
        <fullName evidence="3">Phosphopantothenoylcysteine synthetase/decarboxylase</fullName>
        <shortName evidence="3">PPCS-PPCDC</shortName>
    </alternativeName>
    <domain>
        <recommendedName>
            <fullName evidence="3">Phosphopantothenoylcysteine decarboxylase</fullName>
            <shortName evidence="3">PPC decarboxylase</shortName>
            <shortName evidence="3">PPC-DC</shortName>
            <ecNumber evidence="3">4.1.1.36</ecNumber>
        </recommendedName>
        <alternativeName>
            <fullName evidence="3">CoaC</fullName>
        </alternativeName>
    </domain>
    <domain>
        <recommendedName>
            <fullName evidence="3">Phosphopantothenate--cysteine ligase</fullName>
            <ecNumber evidence="3">6.3.2.5</ecNumber>
        </recommendedName>
        <alternativeName>
            <fullName evidence="3">CoaB</fullName>
        </alternativeName>
        <alternativeName>
            <fullName evidence="3">Phosphopantothenoylcysteine synthetase</fullName>
            <shortName evidence="3">PPC synthetase</shortName>
            <shortName evidence="3">PPC-S</shortName>
        </alternativeName>
    </domain>
</protein>
<evidence type="ECO:0000256" key="4">
    <source>
        <dbReference type="RuleBase" id="RU364078"/>
    </source>
</evidence>
<dbReference type="SUPFAM" id="SSF52507">
    <property type="entry name" value="Homo-oligomeric flavin-containing Cys decarboxylases, HFCD"/>
    <property type="match status" value="1"/>
</dbReference>
<organism evidence="7 8">
    <name type="scientific">Pararhodospirillum oryzae</name>
    <dbReference type="NCBI Taxonomy" id="478448"/>
    <lineage>
        <taxon>Bacteria</taxon>
        <taxon>Pseudomonadati</taxon>
        <taxon>Pseudomonadota</taxon>
        <taxon>Alphaproteobacteria</taxon>
        <taxon>Rhodospirillales</taxon>
        <taxon>Rhodospirillaceae</taxon>
        <taxon>Pararhodospirillum</taxon>
    </lineage>
</organism>
<dbReference type="SUPFAM" id="SSF102645">
    <property type="entry name" value="CoaB-like"/>
    <property type="match status" value="1"/>
</dbReference>